<reference evidence="4 5" key="1">
    <citation type="submission" date="2017-11" db="EMBL/GenBank/DDBJ databases">
        <title>Genomic Encyclopedia of Archaeal and Bacterial Type Strains, Phase II (KMG-II): From Individual Species to Whole Genera.</title>
        <authorList>
            <person name="Goeker M."/>
        </authorList>
    </citation>
    <scope>NUCLEOTIDE SEQUENCE [LARGE SCALE GENOMIC DNA]</scope>
    <source>
        <strain evidence="4 5">DSM 27763</strain>
    </source>
</reference>
<protein>
    <submittedName>
        <fullName evidence="4">Molybdopterin-binding protein</fullName>
    </submittedName>
</protein>
<dbReference type="InterPro" id="IPR041657">
    <property type="entry name" value="HTH_17"/>
</dbReference>
<dbReference type="Pfam" id="PF03459">
    <property type="entry name" value="TOBE"/>
    <property type="match status" value="1"/>
</dbReference>
<dbReference type="GO" id="GO:0003677">
    <property type="term" value="F:DNA binding"/>
    <property type="evidence" value="ECO:0007669"/>
    <property type="project" value="InterPro"/>
</dbReference>
<dbReference type="Gene3D" id="1.10.1660.10">
    <property type="match status" value="1"/>
</dbReference>
<dbReference type="InterPro" id="IPR009061">
    <property type="entry name" value="DNA-bd_dom_put_sf"/>
</dbReference>
<dbReference type="GO" id="GO:0015689">
    <property type="term" value="P:molybdate ion transport"/>
    <property type="evidence" value="ECO:0007669"/>
    <property type="project" value="InterPro"/>
</dbReference>
<dbReference type="Proteomes" id="UP000230842">
    <property type="component" value="Unassembled WGS sequence"/>
</dbReference>
<comment type="caution">
    <text evidence="4">The sequence shown here is derived from an EMBL/GenBank/DDBJ whole genome shotgun (WGS) entry which is preliminary data.</text>
</comment>
<keyword evidence="1 2" id="KW-0500">Molybdenum</keyword>
<dbReference type="InterPro" id="IPR008995">
    <property type="entry name" value="Mo/tungstate-bd_C_term_dom"/>
</dbReference>
<dbReference type="Gene3D" id="2.40.50.100">
    <property type="match status" value="1"/>
</dbReference>
<gene>
    <name evidence="4" type="ORF">CLV56_0992</name>
</gene>
<dbReference type="InterPro" id="IPR010093">
    <property type="entry name" value="SinI_DNA-bd"/>
</dbReference>
<dbReference type="SUPFAM" id="SSF46955">
    <property type="entry name" value="Putative DNA-binding domain"/>
    <property type="match status" value="1"/>
</dbReference>
<organism evidence="4 5">
    <name type="scientific">Mumia flava</name>
    <dbReference type="NCBI Taxonomy" id="1348852"/>
    <lineage>
        <taxon>Bacteria</taxon>
        <taxon>Bacillati</taxon>
        <taxon>Actinomycetota</taxon>
        <taxon>Actinomycetes</taxon>
        <taxon>Propionibacteriales</taxon>
        <taxon>Nocardioidaceae</taxon>
        <taxon>Mumia</taxon>
    </lineage>
</organism>
<evidence type="ECO:0000313" key="5">
    <source>
        <dbReference type="Proteomes" id="UP000230842"/>
    </source>
</evidence>
<dbReference type="EMBL" id="PGEZ01000001">
    <property type="protein sequence ID" value="PJJ56779.1"/>
    <property type="molecule type" value="Genomic_DNA"/>
</dbReference>
<dbReference type="InterPro" id="IPR004606">
    <property type="entry name" value="Mop_domain"/>
</dbReference>
<keyword evidence="5" id="KW-1185">Reference proteome</keyword>
<evidence type="ECO:0000313" key="4">
    <source>
        <dbReference type="EMBL" id="PJJ56779.1"/>
    </source>
</evidence>
<evidence type="ECO:0000259" key="3">
    <source>
        <dbReference type="PROSITE" id="PS51866"/>
    </source>
</evidence>
<name>A0A2M9BFQ9_9ACTN</name>
<accession>A0A2M9BFQ9</accession>
<dbReference type="InterPro" id="IPR005116">
    <property type="entry name" value="Transp-assoc_OB_typ1"/>
</dbReference>
<feature type="domain" description="Mop" evidence="3">
    <location>
        <begin position="74"/>
        <end position="139"/>
    </location>
</feature>
<proteinExistence type="predicted"/>
<dbReference type="Pfam" id="PF12728">
    <property type="entry name" value="HTH_17"/>
    <property type="match status" value="1"/>
</dbReference>
<dbReference type="SUPFAM" id="SSF50331">
    <property type="entry name" value="MOP-like"/>
    <property type="match status" value="1"/>
</dbReference>
<dbReference type="NCBIfam" id="TIGR01764">
    <property type="entry name" value="excise"/>
    <property type="match status" value="1"/>
</dbReference>
<sequence length="141" mass="14662">MVVTVPAYRYSEAAELLGVSDDTVRRWADQGRFRPTTGSSGAAAIDGRALAALAVELADLPPGGPRPDGQVGRRASARNQMRGIVTRVVADTVMAQVEMCCGPYRIVSLISAEAVRDLGLEVGVVAVAGVKATNVTVEVAP</sequence>
<evidence type="ECO:0000256" key="2">
    <source>
        <dbReference type="PROSITE-ProRule" id="PRU01213"/>
    </source>
</evidence>
<dbReference type="PROSITE" id="PS51866">
    <property type="entry name" value="MOP"/>
    <property type="match status" value="1"/>
</dbReference>
<evidence type="ECO:0000256" key="1">
    <source>
        <dbReference type="ARBA" id="ARBA00022505"/>
    </source>
</evidence>
<dbReference type="AlphaFoldDB" id="A0A2M9BFQ9"/>